<dbReference type="Proteomes" id="UP000708208">
    <property type="component" value="Unassembled WGS sequence"/>
</dbReference>
<gene>
    <name evidence="2" type="ORF">AFUS01_LOCUS47026</name>
</gene>
<keyword evidence="1" id="KW-1133">Transmembrane helix</keyword>
<evidence type="ECO:0000313" key="2">
    <source>
        <dbReference type="EMBL" id="CAG7838003.1"/>
    </source>
</evidence>
<reference evidence="2" key="1">
    <citation type="submission" date="2021-06" db="EMBL/GenBank/DDBJ databases">
        <authorList>
            <person name="Hodson N. C."/>
            <person name="Mongue J. A."/>
            <person name="Jaron S. K."/>
        </authorList>
    </citation>
    <scope>NUCLEOTIDE SEQUENCE</scope>
</reference>
<protein>
    <submittedName>
        <fullName evidence="2">Uncharacterized protein</fullName>
    </submittedName>
</protein>
<organism evidence="2 3">
    <name type="scientific">Allacma fusca</name>
    <dbReference type="NCBI Taxonomy" id="39272"/>
    <lineage>
        <taxon>Eukaryota</taxon>
        <taxon>Metazoa</taxon>
        <taxon>Ecdysozoa</taxon>
        <taxon>Arthropoda</taxon>
        <taxon>Hexapoda</taxon>
        <taxon>Collembola</taxon>
        <taxon>Symphypleona</taxon>
        <taxon>Sminthuridae</taxon>
        <taxon>Allacma</taxon>
    </lineage>
</organism>
<sequence>MRTHGGINILFMTVLSSYISIGLAQIAKCNSQEVNLQMRGLDESKIECAAEVGQACQLFCAWKKIGNLSPTNKLVVAKFMFLIRAFPSDVRIKLIPAAMKCMPLGTHIPDNLDPACSQFAPFIKCATGAIPPSCSVENSIIFWKD</sequence>
<dbReference type="EMBL" id="CAJVCH010571623">
    <property type="protein sequence ID" value="CAG7838003.1"/>
    <property type="molecule type" value="Genomic_DNA"/>
</dbReference>
<keyword evidence="1" id="KW-0472">Membrane</keyword>
<evidence type="ECO:0000313" key="3">
    <source>
        <dbReference type="Proteomes" id="UP000708208"/>
    </source>
</evidence>
<comment type="caution">
    <text evidence="2">The sequence shown here is derived from an EMBL/GenBank/DDBJ whole genome shotgun (WGS) entry which is preliminary data.</text>
</comment>
<keyword evidence="1" id="KW-0812">Transmembrane</keyword>
<keyword evidence="3" id="KW-1185">Reference proteome</keyword>
<accession>A0A8J2PNS4</accession>
<feature type="transmembrane region" description="Helical" evidence="1">
    <location>
        <begin position="7"/>
        <end position="27"/>
    </location>
</feature>
<name>A0A8J2PNS4_9HEXA</name>
<evidence type="ECO:0000256" key="1">
    <source>
        <dbReference type="SAM" id="Phobius"/>
    </source>
</evidence>
<dbReference type="AlphaFoldDB" id="A0A8J2PNS4"/>
<proteinExistence type="predicted"/>